<evidence type="ECO:0000313" key="3">
    <source>
        <dbReference type="Proteomes" id="UP001189429"/>
    </source>
</evidence>
<evidence type="ECO:0000313" key="2">
    <source>
        <dbReference type="EMBL" id="CAK0898653.1"/>
    </source>
</evidence>
<protein>
    <submittedName>
        <fullName evidence="2">Uncharacterized protein</fullName>
    </submittedName>
</protein>
<feature type="non-terminal residue" evidence="2">
    <location>
        <position position="300"/>
    </location>
</feature>
<organism evidence="2 3">
    <name type="scientific">Prorocentrum cordatum</name>
    <dbReference type="NCBI Taxonomy" id="2364126"/>
    <lineage>
        <taxon>Eukaryota</taxon>
        <taxon>Sar</taxon>
        <taxon>Alveolata</taxon>
        <taxon>Dinophyceae</taxon>
        <taxon>Prorocentrales</taxon>
        <taxon>Prorocentraceae</taxon>
        <taxon>Prorocentrum</taxon>
    </lineage>
</organism>
<proteinExistence type="predicted"/>
<evidence type="ECO:0000256" key="1">
    <source>
        <dbReference type="SAM" id="Coils"/>
    </source>
</evidence>
<name>A0ABN9XK51_9DINO</name>
<feature type="coiled-coil region" evidence="1">
    <location>
        <begin position="185"/>
        <end position="219"/>
    </location>
</feature>
<sequence length="300" mass="31597">MARRAAVLLEGRVHVANARGMGAQIAAGSLKYTDAAHMALHCLQIDPNETRTMTAPKLKNQIKRMLAERHADQLGGPAGGDKMPMTLPPAVFTYFCDVTTAFQEVKDAFADCRPPRAYARQAAAHGGAASAAGMALVAPPAGAAAAGGPIVAAGPGISYDGLTHAELLERLHARDATIAARDQTAAAQRATLRDLTRNRDQWQQRAALLADQLAERNQEEQVLMQAVRFRSGGRANVSLFGGCTLALRRNVAHAGGAATAAMVAGDELHGAVKDKRTVWTYEHRAAAAVRARALVAMGGQ</sequence>
<keyword evidence="3" id="KW-1185">Reference proteome</keyword>
<reference evidence="2" key="1">
    <citation type="submission" date="2023-10" db="EMBL/GenBank/DDBJ databases">
        <authorList>
            <person name="Chen Y."/>
            <person name="Shah S."/>
            <person name="Dougan E. K."/>
            <person name="Thang M."/>
            <person name="Chan C."/>
        </authorList>
    </citation>
    <scope>NUCLEOTIDE SEQUENCE [LARGE SCALE GENOMIC DNA]</scope>
</reference>
<dbReference type="Proteomes" id="UP001189429">
    <property type="component" value="Unassembled WGS sequence"/>
</dbReference>
<dbReference type="EMBL" id="CAUYUJ010020498">
    <property type="protein sequence ID" value="CAK0898653.1"/>
    <property type="molecule type" value="Genomic_DNA"/>
</dbReference>
<gene>
    <name evidence="2" type="ORF">PCOR1329_LOCUS76416</name>
</gene>
<accession>A0ABN9XK51</accession>
<comment type="caution">
    <text evidence="2">The sequence shown here is derived from an EMBL/GenBank/DDBJ whole genome shotgun (WGS) entry which is preliminary data.</text>
</comment>
<keyword evidence="1" id="KW-0175">Coiled coil</keyword>